<feature type="region of interest" description="Disordered" evidence="1">
    <location>
        <begin position="265"/>
        <end position="287"/>
    </location>
</feature>
<dbReference type="RefSeq" id="WP_044672240.1">
    <property type="nucleotide sequence ID" value="NZ_CEFF01000016.1"/>
</dbReference>
<reference evidence="2 3" key="1">
    <citation type="submission" date="2016-02" db="EMBL/GenBank/DDBJ databases">
        <authorList>
            <consortium name="Pathogen Informatics"/>
        </authorList>
    </citation>
    <scope>NUCLEOTIDE SEQUENCE [LARGE SCALE GENOMIC DNA]</scope>
    <source>
        <strain evidence="2 3">LSS32</strain>
    </source>
</reference>
<gene>
    <name evidence="2" type="ORF">ERS132394_01995</name>
</gene>
<dbReference type="AlphaFoldDB" id="A0A123T8C2"/>
<evidence type="ECO:0000256" key="1">
    <source>
        <dbReference type="SAM" id="MobiDB-lite"/>
    </source>
</evidence>
<sequence length="361" mass="40358">MQITKGKRARAQRVVIYGPEGIGKSSLAAQFPNPLFIDTEGSTDNMDVARADKPTSWTMLMNHIAFVKANPTICQTLVIDTIDWAEALALQYICAQHNKSGIEDFGWGAGYTYLIEEIGRLLDRLQELVELGINVVLTAHAQVKKFTKPDELGGYDRYELKLSNKKTETNVSAKVKEWADMVLFLNYKTFIVTDDKTKKQKAQGGQRVMQTTHSPSWDAKNRHNLPEELPMDFAGIAHIFATQTQAQPTSVQEQPAHEPAHLVQEQVQESVPTQPTQPAPTSDISPLIPQSLRDLMIGSKVTQDEVLQATYVNGIYPLGTQVEAIDAGYWEYMVTVWDKVLNVINTKVRTNPEMPFTVEGN</sequence>
<dbReference type="Proteomes" id="UP000072618">
    <property type="component" value="Unassembled WGS sequence"/>
</dbReference>
<feature type="compositionally biased region" description="Polar residues" evidence="1">
    <location>
        <begin position="265"/>
        <end position="284"/>
    </location>
</feature>
<name>A0A123T8C2_STRSU</name>
<organism evidence="2 3">
    <name type="scientific">Streptococcus suis</name>
    <dbReference type="NCBI Taxonomy" id="1307"/>
    <lineage>
        <taxon>Bacteria</taxon>
        <taxon>Bacillati</taxon>
        <taxon>Bacillota</taxon>
        <taxon>Bacilli</taxon>
        <taxon>Lactobacillales</taxon>
        <taxon>Streptococcaceae</taxon>
        <taxon>Streptococcus</taxon>
    </lineage>
</organism>
<dbReference type="InterPro" id="IPR027417">
    <property type="entry name" value="P-loop_NTPase"/>
</dbReference>
<evidence type="ECO:0000313" key="2">
    <source>
        <dbReference type="EMBL" id="CYV00786.1"/>
    </source>
</evidence>
<dbReference type="SUPFAM" id="SSF52540">
    <property type="entry name" value="P-loop containing nucleoside triphosphate hydrolases"/>
    <property type="match status" value="1"/>
</dbReference>
<protein>
    <submittedName>
        <fullName evidence="2">Phage protein</fullName>
    </submittedName>
</protein>
<dbReference type="Pfam" id="PF13479">
    <property type="entry name" value="AAA_24"/>
    <property type="match status" value="1"/>
</dbReference>
<feature type="region of interest" description="Disordered" evidence="1">
    <location>
        <begin position="196"/>
        <end position="221"/>
    </location>
</feature>
<proteinExistence type="predicted"/>
<accession>A0A123T8C2</accession>
<evidence type="ECO:0000313" key="3">
    <source>
        <dbReference type="Proteomes" id="UP000072618"/>
    </source>
</evidence>
<dbReference type="EMBL" id="FIGJ01000029">
    <property type="protein sequence ID" value="CYV00786.1"/>
    <property type="molecule type" value="Genomic_DNA"/>
</dbReference>